<dbReference type="AlphaFoldDB" id="H1XPI0"/>
<dbReference type="STRING" id="880073.Cabys_2714"/>
<dbReference type="OrthoDB" id="9815802at2"/>
<feature type="transmembrane region" description="Helical" evidence="1">
    <location>
        <begin position="36"/>
        <end position="54"/>
    </location>
</feature>
<evidence type="ECO:0000313" key="5">
    <source>
        <dbReference type="Proteomes" id="UP000183868"/>
    </source>
</evidence>
<keyword evidence="4" id="KW-1185">Reference proteome</keyword>
<keyword evidence="1" id="KW-1133">Transmembrane helix</keyword>
<protein>
    <recommendedName>
        <fullName evidence="6">Cell surface protein SprA</fullName>
    </recommendedName>
</protein>
<dbReference type="EMBL" id="CM001402">
    <property type="protein sequence ID" value="EHO43351.1"/>
    <property type="molecule type" value="Genomic_DNA"/>
</dbReference>
<dbReference type="RefSeq" id="WP_006930956.1">
    <property type="nucleotide sequence ID" value="NZ_CM001402.1"/>
</dbReference>
<keyword evidence="1" id="KW-0812">Transmembrane</keyword>
<reference evidence="3 4" key="1">
    <citation type="submission" date="2011-09" db="EMBL/GenBank/DDBJ databases">
        <title>The permanent draft genome of Caldithrix abyssi DSM 13497.</title>
        <authorList>
            <consortium name="US DOE Joint Genome Institute (JGI-PGF)"/>
            <person name="Lucas S."/>
            <person name="Han J."/>
            <person name="Lapidus A."/>
            <person name="Bruce D."/>
            <person name="Goodwin L."/>
            <person name="Pitluck S."/>
            <person name="Peters L."/>
            <person name="Kyrpides N."/>
            <person name="Mavromatis K."/>
            <person name="Ivanova N."/>
            <person name="Mikhailova N."/>
            <person name="Chertkov O."/>
            <person name="Detter J.C."/>
            <person name="Tapia R."/>
            <person name="Han C."/>
            <person name="Land M."/>
            <person name="Hauser L."/>
            <person name="Markowitz V."/>
            <person name="Cheng J.-F."/>
            <person name="Hugenholtz P."/>
            <person name="Woyke T."/>
            <person name="Wu D."/>
            <person name="Spring S."/>
            <person name="Brambilla E."/>
            <person name="Klenk H.-P."/>
            <person name="Eisen J.A."/>
        </authorList>
    </citation>
    <scope>NUCLEOTIDE SEQUENCE [LARGE SCALE GENOMIC DNA]</scope>
    <source>
        <strain evidence="3 4">DSM 13497</strain>
    </source>
</reference>
<dbReference type="Proteomes" id="UP000004671">
    <property type="component" value="Chromosome"/>
</dbReference>
<dbReference type="Proteomes" id="UP000183868">
    <property type="component" value="Chromosome"/>
</dbReference>
<evidence type="ECO:0000313" key="4">
    <source>
        <dbReference type="Proteomes" id="UP000004671"/>
    </source>
</evidence>
<dbReference type="HOGENOM" id="CLU_275678_0_0_0"/>
<gene>
    <name evidence="2" type="ORF">Cabys_2714</name>
    <name evidence="3" type="ORF">Calab_3754</name>
</gene>
<dbReference type="PaxDb" id="880073-Calab_3754"/>
<evidence type="ECO:0000313" key="2">
    <source>
        <dbReference type="EMBL" id="APF19462.1"/>
    </source>
</evidence>
<organism evidence="3 4">
    <name type="scientific">Caldithrix abyssi DSM 13497</name>
    <dbReference type="NCBI Taxonomy" id="880073"/>
    <lineage>
        <taxon>Bacteria</taxon>
        <taxon>Pseudomonadati</taxon>
        <taxon>Calditrichota</taxon>
        <taxon>Calditrichia</taxon>
        <taxon>Calditrichales</taxon>
        <taxon>Calditrichaceae</taxon>
        <taxon>Caldithrix</taxon>
    </lineage>
</organism>
<dbReference type="InParanoid" id="H1XPI0"/>
<keyword evidence="1" id="KW-0472">Membrane</keyword>
<sequence>MKREQAISINQRRQTIRPERASVAARRTKNEPRFPFLVKIFFFWLLPFILTVSAQSLQPVNVLQVDSLLWNLPKTFTFVFPPDHHPRLNTLRLQRNGQLLHETLDFKLFGRDSIRFYRHFSPDDTLRVTYQRLPYFFPRKMQLFKADTVSGLPVDSLKKWQNVQTFQAFKLENPLARIPSTLQTSGSIMRGVQVGSNRDFTLNSGLNLQLSGHLTDDIEIIAALTDEATPIQPEGNTQTLEEIDKVFVQFKSPFLEGTVGDFNYQYNGSQFGKVQRKLQGLDLQTRIKNQRFGATIATTRGFFHHVSFLGQEGNQGPYLLTGKNGEREIIVLAGTERVFVNGQRMIRGEDNDYVIEYGNGQLRFTNNRLITSESRIEVDFEYFPAVQNYNRNVYSAFTQAAFFKNKMQLNLHFYREKDNTSQLLEEGAALQESQKEILKQAGDDPFKAAEAGYTFKGDSAGSYVLIDTAYQGESYQVFKYVGKNKGNYSVSFTYLGSGKGDYVRDRLGVYRWIGKGRGDYAPIKLIPLPSRHDVLDVQLNLKPSADWKLRLDYALSSLDQNTFSPLDDGDNRGQAVALSGEFSRPKLKILRRNMGSLQWRLKTRYIDENFRAADRFRKPDFQRYWNLYSGDPASQQELSFEMNTLYQPHRSVKIANNLGRFEQKDFRTLRQLWTVDYQSPKWFKASASFEEIASQNDALKQSENWQRYGISFEKALWKVAPFVKYRGEHRKQDVQQQRKGFRFDDLGTGLSLIKTSNLSGSLTFNQRQDYVYDPLSNNRLLKQAVSRTIQLKLGLQNIRSTSINLTILQRKKDYTPAFEAIKLDTVKSFYIDPAVQDTSWRDRTSSLARINFTHRSFKGAIDLTGQYRLSTEETALKEKVYVDVGEGRGNLRYDPFLNEYVPDPLGNYILYILPSGKFEPVTNVQMSMRLALDPYKYTRRSQKLKKRWYSKLSSESYLRLEEESRDPDKLAVSLLNPAHLQKNYTVRGVLNFMQDIYLMRHNRRLSFRLRYNFSQNYNNQFLDANENDRRKSQEIGLRANWRPSFKLRSLTEGRLRSFYRRSTTNPFRDRDILGYYVAQNLSYRPRSRWEFGLGNESGLEKNSTATYPIELWFATLKPRLNYELPMRGRATIEYQLQNVSILKNPQNLVVPFEMARGRKAGISHTWQLRMEYTLSKNVLFTLQYTGRKDAGFERTIHAGQAQLRAFL</sequence>
<evidence type="ECO:0000313" key="3">
    <source>
        <dbReference type="EMBL" id="EHO43351.1"/>
    </source>
</evidence>
<dbReference type="KEGG" id="caby:Cabys_2714"/>
<accession>H1XPI0</accession>
<evidence type="ECO:0008006" key="6">
    <source>
        <dbReference type="Google" id="ProtNLM"/>
    </source>
</evidence>
<evidence type="ECO:0000256" key="1">
    <source>
        <dbReference type="SAM" id="Phobius"/>
    </source>
</evidence>
<reference evidence="2 5" key="2">
    <citation type="submission" date="2016-11" db="EMBL/GenBank/DDBJ databases">
        <title>Genomic analysis of Caldithrix abyssi and proposal of a novel bacterial phylum Caldithrichaeota.</title>
        <authorList>
            <person name="Kublanov I."/>
            <person name="Sigalova O."/>
            <person name="Gavrilov S."/>
            <person name="Lebedinsky A."/>
            <person name="Ivanova N."/>
            <person name="Daum C."/>
            <person name="Reddy T."/>
            <person name="Klenk H.P."/>
            <person name="Goker M."/>
            <person name="Reva O."/>
            <person name="Miroshnichenko M."/>
            <person name="Kyprides N."/>
            <person name="Woyke T."/>
            <person name="Gelfand M."/>
        </authorList>
    </citation>
    <scope>NUCLEOTIDE SEQUENCE [LARGE SCALE GENOMIC DNA]</scope>
    <source>
        <strain evidence="2 5">LF13</strain>
    </source>
</reference>
<proteinExistence type="predicted"/>
<name>H1XPI0_CALAY</name>
<dbReference type="eggNOG" id="COG3536">
    <property type="taxonomic scope" value="Bacteria"/>
</dbReference>
<dbReference type="EMBL" id="CP018099">
    <property type="protein sequence ID" value="APF19462.1"/>
    <property type="molecule type" value="Genomic_DNA"/>
</dbReference>